<organism evidence="2 3">
    <name type="scientific">Pedobacter westerhofensis</name>
    <dbReference type="NCBI Taxonomy" id="425512"/>
    <lineage>
        <taxon>Bacteria</taxon>
        <taxon>Pseudomonadati</taxon>
        <taxon>Bacteroidota</taxon>
        <taxon>Sphingobacteriia</taxon>
        <taxon>Sphingobacteriales</taxon>
        <taxon>Sphingobacteriaceae</taxon>
        <taxon>Pedobacter</taxon>
    </lineage>
</organism>
<protein>
    <submittedName>
        <fullName evidence="2">Zn-dependent peptidase ImmA, M78 family</fullName>
    </submittedName>
</protein>
<dbReference type="AlphaFoldDB" id="A0A521FST1"/>
<evidence type="ECO:0000313" key="2">
    <source>
        <dbReference type="EMBL" id="SMO98551.1"/>
    </source>
</evidence>
<dbReference type="EMBL" id="FXTN01000017">
    <property type="protein sequence ID" value="SMO98551.1"/>
    <property type="molecule type" value="Genomic_DNA"/>
</dbReference>
<accession>A0A521FST1</accession>
<proteinExistence type="predicted"/>
<dbReference type="InterPro" id="IPR052345">
    <property type="entry name" value="Rad_response_metalloprotease"/>
</dbReference>
<dbReference type="Proteomes" id="UP000320300">
    <property type="component" value="Unassembled WGS sequence"/>
</dbReference>
<evidence type="ECO:0000313" key="3">
    <source>
        <dbReference type="Proteomes" id="UP000320300"/>
    </source>
</evidence>
<sequence length="364" mass="41547">MLSWAIARAGHDLRDFTTRFPKVQDWLSGAKLPTLKQLEEFSHRVHLPFGYLFLDQPPHEALNFPFFRTGGGQQQGVSLNVYDTILLIQKRQDWLAEYLVDNEFPALNYVGSAAGESNPMVIVQSIRQTLNLEPIWASRVKSWADALDHLAAKLENAGIQVVFNSVVENNNHRPIDVEECRGFILVDAHAPFMFVNAADGKAAQMFTIAHELAHIWIGQSAGFDMQQLLPADDPLEKLCDQVAAELLVPRDEFKHFWARNPNLQAMSRYFKVSPIVLARRALDLGKISKATFFQWYGEYHEGVKYKKENMAGGGDFYLTQKKRLGLRYVSLVDRAVREKQLLYREAYQLTGLKGDTYQNFINKL</sequence>
<keyword evidence="3" id="KW-1185">Reference proteome</keyword>
<evidence type="ECO:0000259" key="1">
    <source>
        <dbReference type="Pfam" id="PF06114"/>
    </source>
</evidence>
<dbReference type="Gene3D" id="1.10.10.2910">
    <property type="match status" value="1"/>
</dbReference>
<dbReference type="Pfam" id="PF06114">
    <property type="entry name" value="Peptidase_M78"/>
    <property type="match status" value="1"/>
</dbReference>
<feature type="domain" description="IrrE N-terminal-like" evidence="1">
    <location>
        <begin position="155"/>
        <end position="281"/>
    </location>
</feature>
<dbReference type="PANTHER" id="PTHR43236:SF2">
    <property type="entry name" value="BLL0069 PROTEIN"/>
    <property type="match status" value="1"/>
</dbReference>
<dbReference type="PANTHER" id="PTHR43236">
    <property type="entry name" value="ANTITOXIN HIGA1"/>
    <property type="match status" value="1"/>
</dbReference>
<name>A0A521FST1_9SPHI</name>
<gene>
    <name evidence="2" type="ORF">SAMN06265348_1176</name>
</gene>
<dbReference type="InterPro" id="IPR010359">
    <property type="entry name" value="IrrE_HExxH"/>
</dbReference>
<reference evidence="2 3" key="1">
    <citation type="submission" date="2017-05" db="EMBL/GenBank/DDBJ databases">
        <authorList>
            <person name="Varghese N."/>
            <person name="Submissions S."/>
        </authorList>
    </citation>
    <scope>NUCLEOTIDE SEQUENCE [LARGE SCALE GENOMIC DNA]</scope>
    <source>
        <strain evidence="2 3">DSM 19036</strain>
    </source>
</reference>